<protein>
    <submittedName>
        <fullName evidence="2">Uncharacterized protein</fullName>
    </submittedName>
</protein>
<accession>A0A0F9T1N9</accession>
<sequence length="70" mass="7936">MYPMDGTIETLKASNERLRAVNAKLLEALERSADKLHSLRDEPECLGHVFRDCPKSYCVEARDAIKEATE</sequence>
<name>A0A0F9T1N9_9ZZZZ</name>
<evidence type="ECO:0000256" key="1">
    <source>
        <dbReference type="SAM" id="Coils"/>
    </source>
</evidence>
<keyword evidence="1" id="KW-0175">Coiled coil</keyword>
<proteinExistence type="predicted"/>
<organism evidence="2">
    <name type="scientific">marine sediment metagenome</name>
    <dbReference type="NCBI Taxonomy" id="412755"/>
    <lineage>
        <taxon>unclassified sequences</taxon>
        <taxon>metagenomes</taxon>
        <taxon>ecological metagenomes</taxon>
    </lineage>
</organism>
<dbReference type="AlphaFoldDB" id="A0A0F9T1N9"/>
<reference evidence="2" key="1">
    <citation type="journal article" date="2015" name="Nature">
        <title>Complex archaea that bridge the gap between prokaryotes and eukaryotes.</title>
        <authorList>
            <person name="Spang A."/>
            <person name="Saw J.H."/>
            <person name="Jorgensen S.L."/>
            <person name="Zaremba-Niedzwiedzka K."/>
            <person name="Martijn J."/>
            <person name="Lind A.E."/>
            <person name="van Eijk R."/>
            <person name="Schleper C."/>
            <person name="Guy L."/>
            <person name="Ettema T.J."/>
        </authorList>
    </citation>
    <scope>NUCLEOTIDE SEQUENCE</scope>
</reference>
<comment type="caution">
    <text evidence="2">The sequence shown here is derived from an EMBL/GenBank/DDBJ whole genome shotgun (WGS) entry which is preliminary data.</text>
</comment>
<dbReference type="EMBL" id="LAZR01000313">
    <property type="protein sequence ID" value="KKN75225.1"/>
    <property type="molecule type" value="Genomic_DNA"/>
</dbReference>
<evidence type="ECO:0000313" key="2">
    <source>
        <dbReference type="EMBL" id="KKN75225.1"/>
    </source>
</evidence>
<gene>
    <name evidence="2" type="ORF">LCGC14_0382240</name>
</gene>
<feature type="coiled-coil region" evidence="1">
    <location>
        <begin position="8"/>
        <end position="42"/>
    </location>
</feature>